<dbReference type="EMBL" id="OX597818">
    <property type="protein sequence ID" value="CAI9723286.1"/>
    <property type="molecule type" value="Genomic_DNA"/>
</dbReference>
<evidence type="ECO:0000313" key="1">
    <source>
        <dbReference type="EMBL" id="CAI9723286.1"/>
    </source>
</evidence>
<name>A0AA36AVX3_OCTVU</name>
<protein>
    <submittedName>
        <fullName evidence="1">Uncharacterized protein</fullName>
    </submittedName>
</protein>
<dbReference type="AlphaFoldDB" id="A0AA36AVX3"/>
<evidence type="ECO:0000313" key="2">
    <source>
        <dbReference type="Proteomes" id="UP001162480"/>
    </source>
</evidence>
<reference evidence="1" key="1">
    <citation type="submission" date="2023-08" db="EMBL/GenBank/DDBJ databases">
        <authorList>
            <person name="Alioto T."/>
            <person name="Alioto T."/>
            <person name="Gomez Garrido J."/>
        </authorList>
    </citation>
    <scope>NUCLEOTIDE SEQUENCE</scope>
</reference>
<dbReference type="Proteomes" id="UP001162480">
    <property type="component" value="Chromosome 5"/>
</dbReference>
<proteinExistence type="predicted"/>
<sequence>MTIGSYKRKTFVQCFEPPIRNKIHVNAELTSELHFHTISVIWDTDILRPSQAISGKFNCGLSDLLAIIDVGFQASNQIGPVKRSDLHQTSDVGLLTL</sequence>
<keyword evidence="2" id="KW-1185">Reference proteome</keyword>
<organism evidence="1 2">
    <name type="scientific">Octopus vulgaris</name>
    <name type="common">Common octopus</name>
    <dbReference type="NCBI Taxonomy" id="6645"/>
    <lineage>
        <taxon>Eukaryota</taxon>
        <taxon>Metazoa</taxon>
        <taxon>Spiralia</taxon>
        <taxon>Lophotrochozoa</taxon>
        <taxon>Mollusca</taxon>
        <taxon>Cephalopoda</taxon>
        <taxon>Coleoidea</taxon>
        <taxon>Octopodiformes</taxon>
        <taxon>Octopoda</taxon>
        <taxon>Incirrata</taxon>
        <taxon>Octopodidae</taxon>
        <taxon>Octopus</taxon>
    </lineage>
</organism>
<gene>
    <name evidence="1" type="ORF">OCTVUL_1B027671</name>
</gene>
<accession>A0AA36AVX3</accession>